<dbReference type="Pfam" id="PF20472">
    <property type="entry name" value="PDDEXK_11"/>
    <property type="match status" value="1"/>
</dbReference>
<sequence length="144" mass="16372">MATHASRRTDKTGKDFENLCEYILCLSGVNVEEQVNIGLRPTGGAHNVDLIVDEEVIISLKYQDVAGTAEEKIPYEQMCLQHACETYGYKKAVVVLAGPGWTHDDSYRENVFGQWMNTPDVSIINFDEFLDEFQLWETFLSEVM</sequence>
<evidence type="ECO:0000313" key="6">
    <source>
        <dbReference type="EMBL" id="AIX44472.1"/>
    </source>
</evidence>
<feature type="domain" description="PD-(D/E)XK nuclease" evidence="1">
    <location>
        <begin position="30"/>
        <end position="102"/>
    </location>
</feature>
<evidence type="ECO:0000313" key="3">
    <source>
        <dbReference type="EMBL" id="AIX17704.1"/>
    </source>
</evidence>
<evidence type="ECO:0000313" key="8">
    <source>
        <dbReference type="Proteomes" id="UP000185330"/>
    </source>
</evidence>
<evidence type="ECO:0000313" key="10">
    <source>
        <dbReference type="Proteomes" id="UP000185338"/>
    </source>
</evidence>
<dbReference type="Proteomes" id="UP000185331">
    <property type="component" value="Segment"/>
</dbReference>
<dbReference type="Proteomes" id="UP000185333">
    <property type="component" value="Segment"/>
</dbReference>
<evidence type="ECO:0000313" key="7">
    <source>
        <dbReference type="EMBL" id="AIX46108.1"/>
    </source>
</evidence>
<dbReference type="Proteomes" id="UP000185330">
    <property type="component" value="Segment"/>
</dbReference>
<evidence type="ECO:0000313" key="4">
    <source>
        <dbReference type="EMBL" id="AIX38920.1"/>
    </source>
</evidence>
<gene>
    <name evidence="6" type="ORF">Syn7803C28_52</name>
    <name evidence="7" type="ORF">Syn7803C36_53</name>
    <name evidence="2" type="ORF">Syn7803C66_52</name>
    <name evidence="3" type="ORF">Syn7803C67_52</name>
    <name evidence="4" type="ORF">Syn9311C1_52</name>
    <name evidence="5" type="ORF">Syn9311C4_52</name>
</gene>
<name>A0A0E3EYX5_9CAUD</name>
<dbReference type="EMBL" id="KJ019161">
    <property type="protein sequence ID" value="AIX46108.1"/>
    <property type="molecule type" value="Genomic_DNA"/>
</dbReference>
<evidence type="ECO:0000313" key="9">
    <source>
        <dbReference type="Proteomes" id="UP000185331"/>
    </source>
</evidence>
<dbReference type="EMBL" id="KJ019133">
    <property type="protein sequence ID" value="AIX39135.1"/>
    <property type="molecule type" value="Genomic_DNA"/>
</dbReference>
<accession>A0A0E3EYX5</accession>
<evidence type="ECO:0000259" key="1">
    <source>
        <dbReference type="Pfam" id="PF20472"/>
    </source>
</evidence>
<dbReference type="EMBL" id="KJ019154">
    <property type="protein sequence ID" value="AIX44472.1"/>
    <property type="molecule type" value="Genomic_DNA"/>
</dbReference>
<evidence type="ECO:0000313" key="5">
    <source>
        <dbReference type="EMBL" id="AIX39135.1"/>
    </source>
</evidence>
<proteinExistence type="predicted"/>
<dbReference type="EMBL" id="KJ019132">
    <property type="protein sequence ID" value="AIX38920.1"/>
    <property type="molecule type" value="Genomic_DNA"/>
</dbReference>
<dbReference type="Proteomes" id="UP000185332">
    <property type="component" value="Segment"/>
</dbReference>
<dbReference type="Proteomes" id="UP000185338">
    <property type="component" value="Segment"/>
</dbReference>
<dbReference type="EMBL" id="KJ019041">
    <property type="protein sequence ID" value="AIX17489.1"/>
    <property type="molecule type" value="Genomic_DNA"/>
</dbReference>
<dbReference type="Proteomes" id="UP000185339">
    <property type="component" value="Segment"/>
</dbReference>
<reference evidence="8 9" key="1">
    <citation type="submission" date="2013-12" db="EMBL/GenBank/DDBJ databases">
        <title>Ecological redundancy of diverse viral populations within a natural community.</title>
        <authorList>
            <person name="Gregory A.C."/>
            <person name="LaButti K."/>
            <person name="Copeland A."/>
            <person name="Woyke T."/>
            <person name="Sullivan M.B."/>
        </authorList>
    </citation>
    <scope>NUCLEOTIDE SEQUENCE [LARGE SCALE GENOMIC DNA]</scope>
    <source>
        <strain evidence="6">Syn7803C28</strain>
        <strain evidence="7">Syn7803C36</strain>
        <strain evidence="2">Syn7803C66</strain>
        <strain evidence="3">Syn7803C67</strain>
        <strain evidence="4">Syn9311C1</strain>
        <strain evidence="5">Syn9311C4</strain>
    </source>
</reference>
<protein>
    <recommendedName>
        <fullName evidence="1">PD-(D/E)XK nuclease domain-containing protein</fullName>
    </recommendedName>
</protein>
<evidence type="ECO:0000313" key="2">
    <source>
        <dbReference type="EMBL" id="AIX17489.1"/>
    </source>
</evidence>
<keyword evidence="8" id="KW-1185">Reference proteome</keyword>
<dbReference type="EMBL" id="KJ019042">
    <property type="protein sequence ID" value="AIX17704.1"/>
    <property type="molecule type" value="Genomic_DNA"/>
</dbReference>
<organism evidence="3 10">
    <name type="scientific">Synechococcus phage ACG-2014b</name>
    <dbReference type="NCBI Taxonomy" id="1493508"/>
    <lineage>
        <taxon>Viruses</taxon>
        <taxon>Duplodnaviria</taxon>
        <taxon>Heunggongvirae</taxon>
        <taxon>Uroviricota</taxon>
        <taxon>Caudoviricetes</taxon>
        <taxon>Pantevenvirales</taxon>
        <taxon>Kyanoviridae</taxon>
        <taxon>Nereusvirus</taxon>
        <taxon>Nereusvirus tusconc4</taxon>
    </lineage>
</organism>
<dbReference type="InterPro" id="IPR046821">
    <property type="entry name" value="PDDEXK_11"/>
</dbReference>